<organism evidence="2 3">
    <name type="scientific">Paraburkholderia megapolitana</name>
    <dbReference type="NCBI Taxonomy" id="420953"/>
    <lineage>
        <taxon>Bacteria</taxon>
        <taxon>Pseudomonadati</taxon>
        <taxon>Pseudomonadota</taxon>
        <taxon>Betaproteobacteria</taxon>
        <taxon>Burkholderiales</taxon>
        <taxon>Burkholderiaceae</taxon>
        <taxon>Paraburkholderia</taxon>
    </lineage>
</organism>
<dbReference type="OrthoDB" id="1467561at2"/>
<sequence length="374" mass="41571">MSTPTSSPITNARALDPDLTGLAETVARYRSADDQIHALEAQVLRQFAAIHETRDVTAKKDAFWSMTREMLQQSQRLISQESWAVLNTLGGSDLFWNPSWPWVEKASSEIGPPSFASPEDCDPTVRARHELRLFNLVLATVDHVLWSIAPNEFTDPRRSYDVELDGAYPFRWLDGEQAAVTIDADPANDLSQAQSDRIKPYVDPASSNADRASLYAGNLYCRPIIESDLLQPQERALMGQWGVFARHHIAEGTCIGVYGGTLLDSESLIMLSDKRYLAKVTAPGGPDYFVNGENILSLMNTMLLFDDTGRAVAQDTRPHNVHAQSFRCQTANGIPLSLVAFFAANEIEADEELRWNYGYDDVALIRHGLRDVAA</sequence>
<keyword evidence="3" id="KW-1185">Reference proteome</keyword>
<protein>
    <recommendedName>
        <fullName evidence="1">SET domain-containing protein</fullName>
    </recommendedName>
</protein>
<name>A0A1I3G3N7_9BURK</name>
<dbReference type="SUPFAM" id="SSF82199">
    <property type="entry name" value="SET domain"/>
    <property type="match status" value="1"/>
</dbReference>
<dbReference type="InterPro" id="IPR001214">
    <property type="entry name" value="SET_dom"/>
</dbReference>
<dbReference type="AlphaFoldDB" id="A0A1I3G3N7"/>
<dbReference type="EMBL" id="FOQU01000002">
    <property type="protein sequence ID" value="SFI18093.1"/>
    <property type="molecule type" value="Genomic_DNA"/>
</dbReference>
<dbReference type="PROSITE" id="PS50280">
    <property type="entry name" value="SET"/>
    <property type="match status" value="1"/>
</dbReference>
<proteinExistence type="predicted"/>
<dbReference type="RefSeq" id="WP_091009751.1">
    <property type="nucleotide sequence ID" value="NZ_CP041745.1"/>
</dbReference>
<dbReference type="Pfam" id="PF00856">
    <property type="entry name" value="SET"/>
    <property type="match status" value="1"/>
</dbReference>
<accession>A0A1I3G3N7</accession>
<reference evidence="2 3" key="1">
    <citation type="submission" date="2016-10" db="EMBL/GenBank/DDBJ databases">
        <authorList>
            <person name="de Groot N.N."/>
        </authorList>
    </citation>
    <scope>NUCLEOTIDE SEQUENCE [LARGE SCALE GENOMIC DNA]</scope>
    <source>
        <strain evidence="2 3">LMG 23650</strain>
    </source>
</reference>
<feature type="domain" description="SET" evidence="1">
    <location>
        <begin position="223"/>
        <end position="358"/>
    </location>
</feature>
<dbReference type="Gene3D" id="2.170.270.10">
    <property type="entry name" value="SET domain"/>
    <property type="match status" value="1"/>
</dbReference>
<gene>
    <name evidence="2" type="ORF">SAMN05192543_102284</name>
</gene>
<evidence type="ECO:0000313" key="3">
    <source>
        <dbReference type="Proteomes" id="UP000199548"/>
    </source>
</evidence>
<dbReference type="Proteomes" id="UP000199548">
    <property type="component" value="Unassembled WGS sequence"/>
</dbReference>
<evidence type="ECO:0000313" key="2">
    <source>
        <dbReference type="EMBL" id="SFI18093.1"/>
    </source>
</evidence>
<dbReference type="InterPro" id="IPR046341">
    <property type="entry name" value="SET_dom_sf"/>
</dbReference>
<evidence type="ECO:0000259" key="1">
    <source>
        <dbReference type="PROSITE" id="PS50280"/>
    </source>
</evidence>